<dbReference type="Pfam" id="PF00071">
    <property type="entry name" value="Ras"/>
    <property type="match status" value="1"/>
</dbReference>
<name>X1CL69_9ZZZZ</name>
<dbReference type="SMART" id="SM00174">
    <property type="entry name" value="RHO"/>
    <property type="match status" value="1"/>
</dbReference>
<evidence type="ECO:0000256" key="1">
    <source>
        <dbReference type="ARBA" id="ARBA00022741"/>
    </source>
</evidence>
<dbReference type="PROSITE" id="PS51420">
    <property type="entry name" value="RHO"/>
    <property type="match status" value="1"/>
</dbReference>
<organism evidence="2">
    <name type="scientific">marine sediment metagenome</name>
    <dbReference type="NCBI Taxonomy" id="412755"/>
    <lineage>
        <taxon>unclassified sequences</taxon>
        <taxon>metagenomes</taxon>
        <taxon>ecological metagenomes</taxon>
    </lineage>
</organism>
<dbReference type="SMART" id="SM00173">
    <property type="entry name" value="RAS"/>
    <property type="match status" value="1"/>
</dbReference>
<dbReference type="SUPFAM" id="SSF52540">
    <property type="entry name" value="P-loop containing nucleoside triphosphate hydrolases"/>
    <property type="match status" value="1"/>
</dbReference>
<dbReference type="InterPro" id="IPR027417">
    <property type="entry name" value="P-loop_NTPase"/>
</dbReference>
<proteinExistence type="predicted"/>
<dbReference type="FunFam" id="3.40.50.300:FF:001447">
    <property type="entry name" value="Ras-related protein Rab-1B"/>
    <property type="match status" value="1"/>
</dbReference>
<dbReference type="GO" id="GO:0003924">
    <property type="term" value="F:GTPase activity"/>
    <property type="evidence" value="ECO:0007669"/>
    <property type="project" value="InterPro"/>
</dbReference>
<reference evidence="2" key="1">
    <citation type="journal article" date="2014" name="Front. Microbiol.">
        <title>High frequency of phylogenetically diverse reductive dehalogenase-homologous genes in deep subseafloor sedimentary metagenomes.</title>
        <authorList>
            <person name="Kawai M."/>
            <person name="Futagami T."/>
            <person name="Toyoda A."/>
            <person name="Takaki Y."/>
            <person name="Nishi S."/>
            <person name="Hori S."/>
            <person name="Arai W."/>
            <person name="Tsubouchi T."/>
            <person name="Morono Y."/>
            <person name="Uchiyama I."/>
            <person name="Ito T."/>
            <person name="Fujiyama A."/>
            <person name="Inagaki F."/>
            <person name="Takami H."/>
        </authorList>
    </citation>
    <scope>NUCLEOTIDE SEQUENCE</scope>
    <source>
        <strain evidence="2">Expedition CK06-06</strain>
    </source>
</reference>
<dbReference type="SMART" id="SM00176">
    <property type="entry name" value="RAN"/>
    <property type="match status" value="1"/>
</dbReference>
<accession>X1CL69</accession>
<dbReference type="Gene3D" id="3.40.50.300">
    <property type="entry name" value="P-loop containing nucleotide triphosphate hydrolases"/>
    <property type="match status" value="1"/>
</dbReference>
<dbReference type="EMBL" id="BART01034925">
    <property type="protein sequence ID" value="GAH09146.1"/>
    <property type="molecule type" value="Genomic_DNA"/>
</dbReference>
<gene>
    <name evidence="2" type="ORF">S01H4_59529</name>
</gene>
<comment type="caution">
    <text evidence="2">The sequence shown here is derived from an EMBL/GenBank/DDBJ whole genome shotgun (WGS) entry which is preliminary data.</text>
</comment>
<sequence>GNNELVIERQKKEKFFKLIILGDPQVGKTTLVTQFVKKQYSADYRPTLGISITITRYYIQGFKDSLIRFIIYDLAGQEFFNRIRHIYYTNAQAVFIVYDVSKKVTFDNIDEWYDDARKVLKDIPFVLIGNKIDLEDERQVSTEEGRNKANKLKCSFIEMSAKENINVQDTFKILGIGMFFKEIPDSSEPVFLL</sequence>
<dbReference type="PROSITE" id="PS51419">
    <property type="entry name" value="RAB"/>
    <property type="match status" value="1"/>
</dbReference>
<dbReference type="NCBIfam" id="TIGR00231">
    <property type="entry name" value="small_GTP"/>
    <property type="match status" value="1"/>
</dbReference>
<dbReference type="CDD" id="cd00154">
    <property type="entry name" value="Rab"/>
    <property type="match status" value="1"/>
</dbReference>
<protein>
    <recommendedName>
        <fullName evidence="3">GTP-binding protein</fullName>
    </recommendedName>
</protein>
<dbReference type="InterPro" id="IPR001806">
    <property type="entry name" value="Small_GTPase"/>
</dbReference>
<keyword evidence="1" id="KW-0547">Nucleotide-binding</keyword>
<dbReference type="PROSITE" id="PS51421">
    <property type="entry name" value="RAS"/>
    <property type="match status" value="1"/>
</dbReference>
<evidence type="ECO:0008006" key="3">
    <source>
        <dbReference type="Google" id="ProtNLM"/>
    </source>
</evidence>
<evidence type="ECO:0000313" key="2">
    <source>
        <dbReference type="EMBL" id="GAH09146.1"/>
    </source>
</evidence>
<dbReference type="PANTHER" id="PTHR47978">
    <property type="match status" value="1"/>
</dbReference>
<dbReference type="AlphaFoldDB" id="X1CL69"/>
<dbReference type="SMART" id="SM00175">
    <property type="entry name" value="RAB"/>
    <property type="match status" value="1"/>
</dbReference>
<dbReference type="GO" id="GO:0005525">
    <property type="term" value="F:GTP binding"/>
    <property type="evidence" value="ECO:0007669"/>
    <property type="project" value="InterPro"/>
</dbReference>
<feature type="non-terminal residue" evidence="2">
    <location>
        <position position="1"/>
    </location>
</feature>
<dbReference type="InterPro" id="IPR005225">
    <property type="entry name" value="Small_GTP-bd"/>
</dbReference>
<dbReference type="PRINTS" id="PR00449">
    <property type="entry name" value="RASTRNSFRMNG"/>
</dbReference>